<reference evidence="6" key="1">
    <citation type="submission" date="2016-10" db="EMBL/GenBank/DDBJ databases">
        <authorList>
            <person name="Varghese N."/>
            <person name="Submissions S."/>
        </authorList>
    </citation>
    <scope>NUCLEOTIDE SEQUENCE [LARGE SCALE GENOMIC DNA]</scope>
    <source>
        <strain evidence="6">OR362-8,ATCC BAA-1266,JCM 13504</strain>
    </source>
</reference>
<organism evidence="5 6">
    <name type="scientific">Hymenobacter arizonensis</name>
    <name type="common">Siccationidurans arizonensis</name>
    <dbReference type="NCBI Taxonomy" id="1227077"/>
    <lineage>
        <taxon>Bacteria</taxon>
        <taxon>Pseudomonadati</taxon>
        <taxon>Bacteroidota</taxon>
        <taxon>Cytophagia</taxon>
        <taxon>Cytophagales</taxon>
        <taxon>Hymenobacteraceae</taxon>
        <taxon>Hymenobacter</taxon>
    </lineage>
</organism>
<comment type="similarity">
    <text evidence="1">Belongs to the glycosyltransferase 2 family.</text>
</comment>
<dbReference type="Pfam" id="PF00535">
    <property type="entry name" value="Glycos_transf_2"/>
    <property type="match status" value="1"/>
</dbReference>
<dbReference type="InterPro" id="IPR001173">
    <property type="entry name" value="Glyco_trans_2-like"/>
</dbReference>
<keyword evidence="2" id="KW-0328">Glycosyltransferase</keyword>
<dbReference type="SUPFAM" id="SSF53448">
    <property type="entry name" value="Nucleotide-diphospho-sugar transferases"/>
    <property type="match status" value="1"/>
</dbReference>
<evidence type="ECO:0000313" key="5">
    <source>
        <dbReference type="EMBL" id="SFQ84310.1"/>
    </source>
</evidence>
<evidence type="ECO:0000256" key="1">
    <source>
        <dbReference type="ARBA" id="ARBA00006739"/>
    </source>
</evidence>
<evidence type="ECO:0000256" key="2">
    <source>
        <dbReference type="ARBA" id="ARBA00022676"/>
    </source>
</evidence>
<feature type="domain" description="Glycosyltransferase 2-like" evidence="4">
    <location>
        <begin position="9"/>
        <end position="133"/>
    </location>
</feature>
<dbReference type="AlphaFoldDB" id="A0A1I6BTS0"/>
<accession>A0A1I6BTS0</accession>
<dbReference type="STRING" id="1227077.SAMN04515668_5098"/>
<gene>
    <name evidence="5" type="ORF">SAMN04515668_5098</name>
</gene>
<proteinExistence type="inferred from homology"/>
<name>A0A1I6BTS0_HYMAR</name>
<dbReference type="InterPro" id="IPR029044">
    <property type="entry name" value="Nucleotide-diphossugar_trans"/>
</dbReference>
<evidence type="ECO:0000256" key="3">
    <source>
        <dbReference type="ARBA" id="ARBA00022679"/>
    </source>
</evidence>
<keyword evidence="6" id="KW-1185">Reference proteome</keyword>
<protein>
    <submittedName>
        <fullName evidence="5">Glycosyl transferase family 2</fullName>
    </submittedName>
</protein>
<dbReference type="RefSeq" id="WP_092679105.1">
    <property type="nucleotide sequence ID" value="NZ_FOXS01000016.1"/>
</dbReference>
<evidence type="ECO:0000259" key="4">
    <source>
        <dbReference type="Pfam" id="PF00535"/>
    </source>
</evidence>
<sequence>MKFAFPLVTVLMPVYNAELYVKDSINSILEQSFCDFELIVFNDGSTDRSRDVILSILDSRIVFIDSSVNVGYVAHLNNGLDIARGKYIARMDADDIALASRFEQQVALLEQQPEIGLCGTAFSTFDAQSVTIKLPVKDFQIREFMLRDSPMGHPTVMFRSKLVKDYGLRYNQKFMPAEDYKLWYDFSKITQLANLPEVLLNYRVHSHQVSSYLSQNQRNNADAVRVLQLIDKGFHLTENEQELYCQMLRYDARPQTTTELKLMLKLMQKITDENERLNAYDSLWFRRLFENVWRDAINDINQYTPMHLSFIIFPKKPVTGAFGFLDKAKFLLKGLIGWKGRKFFLS</sequence>
<dbReference type="PANTHER" id="PTHR43685:SF5">
    <property type="entry name" value="GLYCOSYLTRANSFERASE EPSE-RELATED"/>
    <property type="match status" value="1"/>
</dbReference>
<dbReference type="OrthoDB" id="9815829at2"/>
<keyword evidence="3 5" id="KW-0808">Transferase</keyword>
<dbReference type="Gene3D" id="3.90.550.10">
    <property type="entry name" value="Spore Coat Polysaccharide Biosynthesis Protein SpsA, Chain A"/>
    <property type="match status" value="1"/>
</dbReference>
<dbReference type="GO" id="GO:0016757">
    <property type="term" value="F:glycosyltransferase activity"/>
    <property type="evidence" value="ECO:0007669"/>
    <property type="project" value="UniProtKB-KW"/>
</dbReference>
<dbReference type="Proteomes" id="UP000199029">
    <property type="component" value="Unassembled WGS sequence"/>
</dbReference>
<dbReference type="PANTHER" id="PTHR43685">
    <property type="entry name" value="GLYCOSYLTRANSFERASE"/>
    <property type="match status" value="1"/>
</dbReference>
<evidence type="ECO:0000313" key="6">
    <source>
        <dbReference type="Proteomes" id="UP000199029"/>
    </source>
</evidence>
<dbReference type="EMBL" id="FOXS01000016">
    <property type="protein sequence ID" value="SFQ84310.1"/>
    <property type="molecule type" value="Genomic_DNA"/>
</dbReference>
<dbReference type="InterPro" id="IPR050834">
    <property type="entry name" value="Glycosyltransf_2"/>
</dbReference>